<keyword evidence="6" id="KW-1185">Reference proteome</keyword>
<evidence type="ECO:0000259" key="4">
    <source>
        <dbReference type="Pfam" id="PF13439"/>
    </source>
</evidence>
<evidence type="ECO:0000256" key="1">
    <source>
        <dbReference type="ARBA" id="ARBA00022676"/>
    </source>
</evidence>
<dbReference type="RefSeq" id="WP_345972583.1">
    <property type="nucleotide sequence ID" value="NZ_CP147920.1"/>
</dbReference>
<proteinExistence type="predicted"/>
<dbReference type="Pfam" id="PF00534">
    <property type="entry name" value="Glycos_transf_1"/>
    <property type="match status" value="1"/>
</dbReference>
<sequence length="376" mass="42862">MKKVISLVLNSFENDARVLKENVSLQQAGYAVEVVALHEAGLPERDEVHGVPVHRIKLRTKGWSKHRVVQLFKYLEFLYRVIREHGDGDIYHCNDLGTLPVGAVVKMLFKRDAKVVYDAHEYETERHNFKGALKKMAKLTEKLFIGAADRILTVSDSIANEYARMYPVEKPALVLNCPPYQAEERHDIFRNTFGIDKGKKIFLYQGGLSSGRGVEHIIEAFKRTEDKNSVLVMMGYGPLAKAAAEAADQYANIYYHEAVKPEVLLTYTSSADFGLLFYENTCLNHYYCSPNKLFEYTMAGIPVIVSDLYEMHRLVTNNGIGVVAEENSAEGVLDAVRRAESLDPKTLKENLHRFKKRYNWENQEEVLLDVYRGLYA</sequence>
<feature type="domain" description="Glycosyltransferase subfamily 4-like N-terminal" evidence="4">
    <location>
        <begin position="25"/>
        <end position="170"/>
    </location>
</feature>
<dbReference type="EMBL" id="CP147920">
    <property type="protein sequence ID" value="XAU14970.1"/>
    <property type="molecule type" value="Genomic_DNA"/>
</dbReference>
<dbReference type="Gene3D" id="3.40.50.2000">
    <property type="entry name" value="Glycogen Phosphorylase B"/>
    <property type="match status" value="2"/>
</dbReference>
<dbReference type="InterPro" id="IPR001296">
    <property type="entry name" value="Glyco_trans_1"/>
</dbReference>
<evidence type="ECO:0000256" key="2">
    <source>
        <dbReference type="ARBA" id="ARBA00022679"/>
    </source>
</evidence>
<name>A0ABZ3H8V8_9BACT</name>
<evidence type="ECO:0000313" key="6">
    <source>
        <dbReference type="Proteomes" id="UP001447842"/>
    </source>
</evidence>
<dbReference type="InterPro" id="IPR028098">
    <property type="entry name" value="Glyco_trans_4-like_N"/>
</dbReference>
<evidence type="ECO:0000259" key="3">
    <source>
        <dbReference type="Pfam" id="PF00534"/>
    </source>
</evidence>
<keyword evidence="1" id="KW-0328">Glycosyltransferase</keyword>
<keyword evidence="2" id="KW-0808">Transferase</keyword>
<dbReference type="PANTHER" id="PTHR12526">
    <property type="entry name" value="GLYCOSYLTRANSFERASE"/>
    <property type="match status" value="1"/>
</dbReference>
<organism evidence="5 6">
    <name type="scientific">Sulfurimonas diazotrophicus</name>
    <dbReference type="NCBI Taxonomy" id="3131939"/>
    <lineage>
        <taxon>Bacteria</taxon>
        <taxon>Pseudomonadati</taxon>
        <taxon>Campylobacterota</taxon>
        <taxon>Epsilonproteobacteria</taxon>
        <taxon>Campylobacterales</taxon>
        <taxon>Sulfurimonadaceae</taxon>
        <taxon>Sulfurimonas</taxon>
    </lineage>
</organism>
<feature type="domain" description="Glycosyl transferase family 1" evidence="3">
    <location>
        <begin position="189"/>
        <end position="349"/>
    </location>
</feature>
<dbReference type="PANTHER" id="PTHR12526:SF629">
    <property type="entry name" value="TEICHURONIC ACID BIOSYNTHESIS GLYCOSYLTRANSFERASE TUAH-RELATED"/>
    <property type="match status" value="1"/>
</dbReference>
<protein>
    <submittedName>
        <fullName evidence="5">Glycosyltransferase</fullName>
    </submittedName>
</protein>
<dbReference type="Proteomes" id="UP001447842">
    <property type="component" value="Chromosome"/>
</dbReference>
<dbReference type="SUPFAM" id="SSF53756">
    <property type="entry name" value="UDP-Glycosyltransferase/glycogen phosphorylase"/>
    <property type="match status" value="1"/>
</dbReference>
<accession>A0ABZ3H8V8</accession>
<evidence type="ECO:0000313" key="5">
    <source>
        <dbReference type="EMBL" id="XAU14970.1"/>
    </source>
</evidence>
<gene>
    <name evidence="5" type="ORF">WCY31_12105</name>
</gene>
<dbReference type="Pfam" id="PF13439">
    <property type="entry name" value="Glyco_transf_4"/>
    <property type="match status" value="1"/>
</dbReference>
<reference evidence="5 6" key="1">
    <citation type="submission" date="2024-03" db="EMBL/GenBank/DDBJ databases">
        <title>Sulfurimonas sp. HSL3-1.</title>
        <authorList>
            <person name="Wang S."/>
        </authorList>
    </citation>
    <scope>NUCLEOTIDE SEQUENCE [LARGE SCALE GENOMIC DNA]</scope>
    <source>
        <strain evidence="5 6">HSL3-1</strain>
    </source>
</reference>